<protein>
    <submittedName>
        <fullName evidence="9">Polycystic kidney disease 2-like 2 protein</fullName>
    </submittedName>
</protein>
<dbReference type="RefSeq" id="XP_035672152.1">
    <property type="nucleotide sequence ID" value="XM_035816259.1"/>
</dbReference>
<dbReference type="Proteomes" id="UP000001554">
    <property type="component" value="Chromosome 4"/>
</dbReference>
<proteinExistence type="inferred from homology"/>
<dbReference type="GO" id="GO:0005509">
    <property type="term" value="F:calcium ion binding"/>
    <property type="evidence" value="ECO:0007669"/>
    <property type="project" value="InterPro"/>
</dbReference>
<dbReference type="FunFam" id="1.10.287.70:FF:000086">
    <property type="entry name" value="Polycystic kidney disease 2"/>
    <property type="match status" value="1"/>
</dbReference>
<dbReference type="PANTHER" id="PTHR10877:SF194">
    <property type="entry name" value="LOCATION OF VULVA DEFECTIVE 1"/>
    <property type="match status" value="1"/>
</dbReference>
<dbReference type="Gene3D" id="1.10.287.70">
    <property type="match status" value="1"/>
</dbReference>
<evidence type="ECO:0000256" key="3">
    <source>
        <dbReference type="ARBA" id="ARBA00022692"/>
    </source>
</evidence>
<sequence>MVLFLFIFMYKEGKLLMVQPVEYLLEVWNWVELLVILAGFSTLGVYFQTQSVIDQVSKPGGHTQFSVYRRAAGWVEVYTYVTAGLICCVTLKLVRLLRFNKVVQVLFLTIKTSFKPLAAFMLMAGIVMMAFTQLGSLLFGSNLETYSSIGSSLASICLMTIGSFDTAELTEVSWIYGPIFFFLFQVIMQFFLMTMFMAILMDTYADVDGNTETQKLRMMAYMREEIITKKRKMHQTVKKERRPQDISRLEIRHVNLRVDLSVYRKTFDHTSNTLEYGENN</sequence>
<keyword evidence="5 6" id="KW-0472">Membrane</keyword>
<keyword evidence="8" id="KW-1185">Reference proteome</keyword>
<dbReference type="GO" id="GO:0050982">
    <property type="term" value="P:detection of mechanical stimulus"/>
    <property type="evidence" value="ECO:0000318"/>
    <property type="project" value="GO_Central"/>
</dbReference>
<comment type="similarity">
    <text evidence="2">Belongs to the polycystin family.</text>
</comment>
<evidence type="ECO:0000313" key="9">
    <source>
        <dbReference type="RefSeq" id="XP_035672152.1"/>
    </source>
</evidence>
<comment type="subcellular location">
    <subcellularLocation>
        <location evidence="1">Membrane</location>
        <topology evidence="1">Multi-pass membrane protein</topology>
    </subcellularLocation>
</comment>
<dbReference type="GO" id="GO:0016020">
    <property type="term" value="C:membrane"/>
    <property type="evidence" value="ECO:0000318"/>
    <property type="project" value="GO_Central"/>
</dbReference>
<organism evidence="8 9">
    <name type="scientific">Branchiostoma floridae</name>
    <name type="common">Florida lancelet</name>
    <name type="synonym">Amphioxus</name>
    <dbReference type="NCBI Taxonomy" id="7739"/>
    <lineage>
        <taxon>Eukaryota</taxon>
        <taxon>Metazoa</taxon>
        <taxon>Chordata</taxon>
        <taxon>Cephalochordata</taxon>
        <taxon>Leptocardii</taxon>
        <taxon>Amphioxiformes</taxon>
        <taxon>Branchiostomatidae</taxon>
        <taxon>Branchiostoma</taxon>
    </lineage>
</organism>
<reference evidence="9" key="2">
    <citation type="submission" date="2025-08" db="UniProtKB">
        <authorList>
            <consortium name="RefSeq"/>
        </authorList>
    </citation>
    <scope>IDENTIFICATION</scope>
    <source>
        <strain evidence="9">S238N-H82</strain>
        <tissue evidence="9">Testes</tissue>
    </source>
</reference>
<evidence type="ECO:0000259" key="7">
    <source>
        <dbReference type="Pfam" id="PF08016"/>
    </source>
</evidence>
<dbReference type="InterPro" id="IPR013122">
    <property type="entry name" value="PKD1_2_channel"/>
</dbReference>
<evidence type="ECO:0000313" key="8">
    <source>
        <dbReference type="Proteomes" id="UP000001554"/>
    </source>
</evidence>
<evidence type="ECO:0000256" key="2">
    <source>
        <dbReference type="ARBA" id="ARBA00007200"/>
    </source>
</evidence>
<dbReference type="GO" id="GO:0005262">
    <property type="term" value="F:calcium channel activity"/>
    <property type="evidence" value="ECO:0000318"/>
    <property type="project" value="GO_Central"/>
</dbReference>
<evidence type="ECO:0000256" key="4">
    <source>
        <dbReference type="ARBA" id="ARBA00022989"/>
    </source>
</evidence>
<keyword evidence="4 6" id="KW-1133">Transmembrane helix</keyword>
<name>A0A9J7MLH4_BRAFL</name>
<dbReference type="OMA" id="QFFLMTM"/>
<dbReference type="PANTHER" id="PTHR10877">
    <property type="entry name" value="POLYCYSTIN FAMILY MEMBER"/>
    <property type="match status" value="1"/>
</dbReference>
<feature type="transmembrane region" description="Helical" evidence="6">
    <location>
        <begin position="27"/>
        <end position="47"/>
    </location>
</feature>
<evidence type="ECO:0000256" key="6">
    <source>
        <dbReference type="SAM" id="Phobius"/>
    </source>
</evidence>
<accession>A0A9J7MLH4</accession>
<gene>
    <name evidence="9" type="primary">LOC118413094</name>
</gene>
<dbReference type="InterPro" id="IPR051223">
    <property type="entry name" value="Polycystin"/>
</dbReference>
<dbReference type="AlphaFoldDB" id="A0A9J7MLH4"/>
<reference evidence="8" key="1">
    <citation type="journal article" date="2020" name="Nat. Ecol. Evol.">
        <title>Deeply conserved synteny resolves early events in vertebrate evolution.</title>
        <authorList>
            <person name="Simakov O."/>
            <person name="Marletaz F."/>
            <person name="Yue J.X."/>
            <person name="O'Connell B."/>
            <person name="Jenkins J."/>
            <person name="Brandt A."/>
            <person name="Calef R."/>
            <person name="Tung C.H."/>
            <person name="Huang T.K."/>
            <person name="Schmutz J."/>
            <person name="Satoh N."/>
            <person name="Yu J.K."/>
            <person name="Putnam N.H."/>
            <person name="Green R.E."/>
            <person name="Rokhsar D.S."/>
        </authorList>
    </citation>
    <scope>NUCLEOTIDE SEQUENCE [LARGE SCALE GENOMIC DNA]</scope>
    <source>
        <strain evidence="8">S238N-H82</strain>
    </source>
</reference>
<feature type="transmembrane region" description="Helical" evidence="6">
    <location>
        <begin position="176"/>
        <end position="200"/>
    </location>
</feature>
<dbReference type="PRINTS" id="PR01433">
    <property type="entry name" value="POLYCYSTIN2"/>
</dbReference>
<dbReference type="Pfam" id="PF08016">
    <property type="entry name" value="PKD_channel"/>
    <property type="match status" value="1"/>
</dbReference>
<evidence type="ECO:0000256" key="5">
    <source>
        <dbReference type="ARBA" id="ARBA00023136"/>
    </source>
</evidence>
<dbReference type="OrthoDB" id="444119at2759"/>
<feature type="domain" description="Polycystin cation channel PKD1/PKD2" evidence="7">
    <location>
        <begin position="2"/>
        <end position="207"/>
    </location>
</feature>
<keyword evidence="3 6" id="KW-0812">Transmembrane</keyword>
<dbReference type="InterPro" id="IPR003915">
    <property type="entry name" value="PKD_2"/>
</dbReference>
<dbReference type="GeneID" id="118413094"/>
<feature type="transmembrane region" description="Helical" evidence="6">
    <location>
        <begin position="77"/>
        <end position="97"/>
    </location>
</feature>
<dbReference type="KEGG" id="bfo:118413094"/>
<evidence type="ECO:0000256" key="1">
    <source>
        <dbReference type="ARBA" id="ARBA00004141"/>
    </source>
</evidence>
<feature type="transmembrane region" description="Helical" evidence="6">
    <location>
        <begin position="146"/>
        <end position="164"/>
    </location>
</feature>
<feature type="transmembrane region" description="Helical" evidence="6">
    <location>
        <begin position="117"/>
        <end position="139"/>
    </location>
</feature>